<dbReference type="Pfam" id="PF02257">
    <property type="entry name" value="RFX_DNA_binding"/>
    <property type="match status" value="1"/>
</dbReference>
<evidence type="ECO:0000256" key="3">
    <source>
        <dbReference type="ARBA" id="ARBA00023125"/>
    </source>
</evidence>
<dbReference type="PANTHER" id="PTHR12619:SF33">
    <property type="entry name" value="RFX, ISOFORM H"/>
    <property type="match status" value="1"/>
</dbReference>
<comment type="subcellular location">
    <subcellularLocation>
        <location evidence="1">Nucleus</location>
    </subcellularLocation>
</comment>
<evidence type="ECO:0000256" key="4">
    <source>
        <dbReference type="ARBA" id="ARBA00023163"/>
    </source>
</evidence>
<dbReference type="FunFam" id="1.10.10.10:FF:000017">
    <property type="entry name" value="transcription factor RFX3 isoform X1"/>
    <property type="match status" value="1"/>
</dbReference>
<dbReference type="Gene3D" id="1.10.10.10">
    <property type="entry name" value="Winged helix-like DNA-binding domain superfamily/Winged helix DNA-binding domain"/>
    <property type="match status" value="1"/>
</dbReference>
<dbReference type="GO" id="GO:0005634">
    <property type="term" value="C:nucleus"/>
    <property type="evidence" value="ECO:0007669"/>
    <property type="project" value="UniProtKB-SubCell"/>
</dbReference>
<evidence type="ECO:0000256" key="5">
    <source>
        <dbReference type="ARBA" id="ARBA00023242"/>
    </source>
</evidence>
<evidence type="ECO:0000256" key="2">
    <source>
        <dbReference type="ARBA" id="ARBA00023015"/>
    </source>
</evidence>
<feature type="compositionally biased region" description="Gly residues" evidence="6">
    <location>
        <begin position="213"/>
        <end position="225"/>
    </location>
</feature>
<feature type="region of interest" description="Disordered" evidence="6">
    <location>
        <begin position="506"/>
        <end position="573"/>
    </location>
</feature>
<gene>
    <name evidence="8" type="ORF">TBIB3V08_LOCUS2657</name>
</gene>
<accession>A0A7R9HYE3</accession>
<organism evidence="8">
    <name type="scientific">Timema bartmani</name>
    <dbReference type="NCBI Taxonomy" id="61472"/>
    <lineage>
        <taxon>Eukaryota</taxon>
        <taxon>Metazoa</taxon>
        <taxon>Ecdysozoa</taxon>
        <taxon>Arthropoda</taxon>
        <taxon>Hexapoda</taxon>
        <taxon>Insecta</taxon>
        <taxon>Pterygota</taxon>
        <taxon>Neoptera</taxon>
        <taxon>Polyneoptera</taxon>
        <taxon>Phasmatodea</taxon>
        <taxon>Timematodea</taxon>
        <taxon>Timematoidea</taxon>
        <taxon>Timematidae</taxon>
        <taxon>Timema</taxon>
    </lineage>
</organism>
<dbReference type="AlphaFoldDB" id="A0A7R9HYE3"/>
<dbReference type="GO" id="GO:0000978">
    <property type="term" value="F:RNA polymerase II cis-regulatory region sequence-specific DNA binding"/>
    <property type="evidence" value="ECO:0007669"/>
    <property type="project" value="TreeGrafter"/>
</dbReference>
<dbReference type="InterPro" id="IPR036390">
    <property type="entry name" value="WH_DNA-bd_sf"/>
</dbReference>
<dbReference type="Pfam" id="PF25340">
    <property type="entry name" value="BCD_RFX"/>
    <property type="match status" value="2"/>
</dbReference>
<evidence type="ECO:0000256" key="1">
    <source>
        <dbReference type="ARBA" id="ARBA00004123"/>
    </source>
</evidence>
<feature type="compositionally biased region" description="Gly residues" evidence="6">
    <location>
        <begin position="100"/>
        <end position="119"/>
    </location>
</feature>
<dbReference type="PANTHER" id="PTHR12619">
    <property type="entry name" value="RFX TRANSCRIPTION FACTOR FAMILY"/>
    <property type="match status" value="1"/>
</dbReference>
<evidence type="ECO:0000313" key="8">
    <source>
        <dbReference type="EMBL" id="CAD7440130.1"/>
    </source>
</evidence>
<dbReference type="InterPro" id="IPR057321">
    <property type="entry name" value="RFX1-4/6/8-like_BCD"/>
</dbReference>
<reference evidence="8" key="1">
    <citation type="submission" date="2020-11" db="EMBL/GenBank/DDBJ databases">
        <authorList>
            <person name="Tran Van P."/>
        </authorList>
    </citation>
    <scope>NUCLEOTIDE SEQUENCE</scope>
</reference>
<feature type="compositionally biased region" description="Low complexity" evidence="6">
    <location>
        <begin position="513"/>
        <end position="527"/>
    </location>
</feature>
<evidence type="ECO:0000256" key="6">
    <source>
        <dbReference type="SAM" id="MobiDB-lite"/>
    </source>
</evidence>
<keyword evidence="4" id="KW-0804">Transcription</keyword>
<protein>
    <recommendedName>
        <fullName evidence="7">RFX-type winged-helix domain-containing protein</fullName>
    </recommendedName>
</protein>
<keyword evidence="2" id="KW-0805">Transcription regulation</keyword>
<feature type="region of interest" description="Disordered" evidence="6">
    <location>
        <begin position="204"/>
        <end position="225"/>
    </location>
</feature>
<feature type="domain" description="RFX-type winged-helix" evidence="7">
    <location>
        <begin position="427"/>
        <end position="502"/>
    </location>
</feature>
<dbReference type="GO" id="GO:0000981">
    <property type="term" value="F:DNA-binding transcription factor activity, RNA polymerase II-specific"/>
    <property type="evidence" value="ECO:0007669"/>
    <property type="project" value="TreeGrafter"/>
</dbReference>
<feature type="region of interest" description="Disordered" evidence="6">
    <location>
        <begin position="95"/>
        <end position="120"/>
    </location>
</feature>
<keyword evidence="5" id="KW-0539">Nucleus</keyword>
<feature type="compositionally biased region" description="Low complexity" evidence="6">
    <location>
        <begin position="552"/>
        <end position="562"/>
    </location>
</feature>
<keyword evidence="3" id="KW-0238">DNA-binding</keyword>
<sequence length="1013" mass="108417">MSVLSAAYRPAVVRLDSHMSTAGAAAGRWEMMAIVLLPLSTYHPHTPFSSAYVLQVQQDKAAGETRGCSRGDPVTMTTTQQPAFSMASSVAPVDVQQAGSGQGGGGRPGNQQQPGGGVAGLSPTATVTVVTNPSQVQAIVAAAAAAAANTVTITPVGHQSLQQSATSVAACSKVLLLQQTNLPMKEKSTFESRSGVLRNGSIEVSLDSPEDSNGGGASNGSVGSGGASQVTAQVVVSSGAEAATAGAEQGGAGAATIVGSPHYITVTAVSDGDAVGTDAVAQGVHPTYVQYVEGSADQAIYAATNGQMAYPVYTVGETGTMYTPATGQYYTGNSTAVTYSQVAGSLAQGGAAGQLLAQGNGAYLIQQGVDPETAHSIIAAQRASPQTVAADGSGGVAYMVPGNSNPSSMDGDGHPSLSHATRVSPATVQWLLENYETAEGVSLPRSTLYNHYLRHCSEHKLDPVNAASFGKLIRSVFLGLRTRRLGTRGNSKYHYYGIRVKPSSSLNQLSEDGTSLSSSRQQGGSSQKRFKFLPGSGQKMEGQYEQGGGGNNTSSNHSSSASPPQHHQYLGDGAGAIPDFPEIDFSPGLSLPEDCTLEDAFLDAVVNLEFQTVESLWREFWRSQDNNNGDECEEEKYLSKTKLYLLCKCPPVLLFVRRVDYLFYQNLVEVLIPDVLRPIPSSLTQAIRNFAKGLESWLTQAMQGCPEEMMHIKVSAVSAFAQTLRRYTSLNHLAQAARAVLQNSAQINQMLVDLNRVDFHNVQEQVLLLIVVGGIPKDNGLECIHFLLVKRRKSGGICYFLKSFNRGYKAEHFVFQQLLLTLFYPNNFYSSITKASWVCQCDDDVVQRLEADFKVTLQQQNSLEQWAAWLKGVVTQILKPYEGKPNFSKAARQFLLKWSFYSSMVIRDLTLRSAASFGSFHLIRLLYDEYMFFLIEHQVALETGETPIAVMGEKFNNNPSSVSGYSQPQSSCNGGMALTMGLPMETKLLPGTTLLLTSSDVGHHSTTKRLKIS</sequence>
<name>A0A7R9HYE3_9NEOP</name>
<evidence type="ECO:0000259" key="7">
    <source>
        <dbReference type="PROSITE" id="PS51526"/>
    </source>
</evidence>
<dbReference type="EMBL" id="OD564886">
    <property type="protein sequence ID" value="CAD7440130.1"/>
    <property type="molecule type" value="Genomic_DNA"/>
</dbReference>
<dbReference type="InterPro" id="IPR039779">
    <property type="entry name" value="RFX-like"/>
</dbReference>
<dbReference type="InterPro" id="IPR003150">
    <property type="entry name" value="DNA-bd_RFX"/>
</dbReference>
<proteinExistence type="predicted"/>
<dbReference type="InterPro" id="IPR036388">
    <property type="entry name" value="WH-like_DNA-bd_sf"/>
</dbReference>
<dbReference type="SUPFAM" id="SSF46785">
    <property type="entry name" value="Winged helix' DNA-binding domain"/>
    <property type="match status" value="1"/>
</dbReference>
<dbReference type="PROSITE" id="PS51526">
    <property type="entry name" value="RFX_DBD"/>
    <property type="match status" value="1"/>
</dbReference>